<dbReference type="GO" id="GO:0008236">
    <property type="term" value="F:serine-type peptidase activity"/>
    <property type="evidence" value="ECO:0007669"/>
    <property type="project" value="InterPro"/>
</dbReference>
<feature type="domain" description="Tail specific protease" evidence="1">
    <location>
        <begin position="164"/>
        <end position="307"/>
    </location>
</feature>
<dbReference type="EMBL" id="BK032591">
    <property type="protein sequence ID" value="DAF49931.1"/>
    <property type="molecule type" value="Genomic_DNA"/>
</dbReference>
<name>A0A8S5SGG7_9CAUD</name>
<dbReference type="Gene3D" id="3.90.226.10">
    <property type="entry name" value="2-enoyl-CoA Hydratase, Chain A, domain 1"/>
    <property type="match status" value="1"/>
</dbReference>
<proteinExistence type="predicted"/>
<protein>
    <submittedName>
        <fullName evidence="2">Peptidase</fullName>
    </submittedName>
</protein>
<dbReference type="GO" id="GO:0006508">
    <property type="term" value="P:proteolysis"/>
    <property type="evidence" value="ECO:0007669"/>
    <property type="project" value="InterPro"/>
</dbReference>
<sequence>MRKWRKKFIICLMIVFVFLSGIFYINRKSIGYVLDYLYFIRVVETNSFRLNTIPTLDTKQIYLNKIMNCKNDREFLNDLIEFYFNYETKGHFNIVDVDSYHRIHQVYKNLIQDKRISKNNWNYKKLMDKEVFDSYSKLGKGTSYLHEENDRGVDCYEDGEFFVIEFHSFDISMLNSLAQINEELQDFHGDKIIIDISDNEGGSDIVWKKLVSYLSGADYRYKSKITGHGRASKKYVESYDIDVQGSESKFSYIDCIDIQSEKLFDFKKVYLIMGDKTFSAADSFARFSKSTGFATVIGKESAGFGTGLDPMLLNLPYTNVLVMLDSVGKYPETTKPKYELNNICIKDVEQYIVTNNI</sequence>
<evidence type="ECO:0000259" key="1">
    <source>
        <dbReference type="Pfam" id="PF03572"/>
    </source>
</evidence>
<reference evidence="2" key="1">
    <citation type="journal article" date="2021" name="Proc. Natl. Acad. Sci. U.S.A.">
        <title>A Catalog of Tens of Thousands of Viruses from Human Metagenomes Reveals Hidden Associations with Chronic Diseases.</title>
        <authorList>
            <person name="Tisza M.J."/>
            <person name="Buck C.B."/>
        </authorList>
    </citation>
    <scope>NUCLEOTIDE SEQUENCE</scope>
    <source>
        <strain evidence="2">CtxvK3</strain>
    </source>
</reference>
<dbReference type="InterPro" id="IPR005151">
    <property type="entry name" value="Tail-specific_protease"/>
</dbReference>
<organism evidence="2">
    <name type="scientific">Siphoviridae sp. ctxvK3</name>
    <dbReference type="NCBI Taxonomy" id="2827975"/>
    <lineage>
        <taxon>Viruses</taxon>
        <taxon>Duplodnaviria</taxon>
        <taxon>Heunggongvirae</taxon>
        <taxon>Uroviricota</taxon>
        <taxon>Caudoviricetes</taxon>
    </lineage>
</organism>
<evidence type="ECO:0000313" key="2">
    <source>
        <dbReference type="EMBL" id="DAF49931.1"/>
    </source>
</evidence>
<accession>A0A8S5SGG7</accession>
<dbReference type="SUPFAM" id="SSF52096">
    <property type="entry name" value="ClpP/crotonase"/>
    <property type="match status" value="1"/>
</dbReference>
<dbReference type="InterPro" id="IPR029045">
    <property type="entry name" value="ClpP/crotonase-like_dom_sf"/>
</dbReference>
<dbReference type="Pfam" id="PF03572">
    <property type="entry name" value="Peptidase_S41"/>
    <property type="match status" value="1"/>
</dbReference>